<dbReference type="AlphaFoldDB" id="A0A166BCG4"/>
<evidence type="ECO:0000256" key="2">
    <source>
        <dbReference type="SAM" id="Phobius"/>
    </source>
</evidence>
<proteinExistence type="predicted"/>
<evidence type="ECO:0000313" key="4">
    <source>
        <dbReference type="Proteomes" id="UP000076798"/>
    </source>
</evidence>
<evidence type="ECO:0000256" key="1">
    <source>
        <dbReference type="SAM" id="Coils"/>
    </source>
</evidence>
<name>A0A166BCG4_9AGAM</name>
<sequence length="316" mass="35341">MSLNMSTIIALVTAFTAIITSGPGLFDIFITLFILVAVTFVIVDINRVSHPCEVVEGKVGVADDVAFEKDINYLKEVSSDVHVGLAGVQVGQGVEKTGLGEVRRDVYVAGGAMARKVRLMQAKRRSVLRRREELQRRLGVFSKELKSKTVEAAFVGALLKKTIDELEALENEASALALEKIEFTEVKTPAISRIDFVLPEDGEEDMDLDMTVWEDSIMVRGEDEEGLGEEDMSIDDEVWRVEDVTFEGEVDYLGDVSMVLDFEIMDIPSESPEGKDDEDLGEQDMSMEMEWPEVDVVEEEFGEADMSLEDEWRHEE</sequence>
<organism evidence="3 4">
    <name type="scientific">Sistotremastrum suecicum HHB10207 ss-3</name>
    <dbReference type="NCBI Taxonomy" id="1314776"/>
    <lineage>
        <taxon>Eukaryota</taxon>
        <taxon>Fungi</taxon>
        <taxon>Dikarya</taxon>
        <taxon>Basidiomycota</taxon>
        <taxon>Agaricomycotina</taxon>
        <taxon>Agaricomycetes</taxon>
        <taxon>Sistotremastrales</taxon>
        <taxon>Sistotremastraceae</taxon>
        <taxon>Sistotremastrum</taxon>
    </lineage>
</organism>
<keyword evidence="2" id="KW-0812">Transmembrane</keyword>
<keyword evidence="1" id="KW-0175">Coiled coil</keyword>
<gene>
    <name evidence="3" type="ORF">SISSUDRAFT_1130566</name>
</gene>
<protein>
    <submittedName>
        <fullName evidence="3">Uncharacterized protein</fullName>
    </submittedName>
</protein>
<dbReference type="EMBL" id="KV428114">
    <property type="protein sequence ID" value="KZT36219.1"/>
    <property type="molecule type" value="Genomic_DNA"/>
</dbReference>
<reference evidence="3 4" key="1">
    <citation type="journal article" date="2016" name="Mol. Biol. Evol.">
        <title>Comparative Genomics of Early-Diverging Mushroom-Forming Fungi Provides Insights into the Origins of Lignocellulose Decay Capabilities.</title>
        <authorList>
            <person name="Nagy L.G."/>
            <person name="Riley R."/>
            <person name="Tritt A."/>
            <person name="Adam C."/>
            <person name="Daum C."/>
            <person name="Floudas D."/>
            <person name="Sun H."/>
            <person name="Yadav J.S."/>
            <person name="Pangilinan J."/>
            <person name="Larsson K.H."/>
            <person name="Matsuura K."/>
            <person name="Barry K."/>
            <person name="Labutti K."/>
            <person name="Kuo R."/>
            <person name="Ohm R.A."/>
            <person name="Bhattacharya S.S."/>
            <person name="Shirouzu T."/>
            <person name="Yoshinaga Y."/>
            <person name="Martin F.M."/>
            <person name="Grigoriev I.V."/>
            <person name="Hibbett D.S."/>
        </authorList>
    </citation>
    <scope>NUCLEOTIDE SEQUENCE [LARGE SCALE GENOMIC DNA]</scope>
    <source>
        <strain evidence="3 4">HHB10207 ss-3</strain>
    </source>
</reference>
<feature type="coiled-coil region" evidence="1">
    <location>
        <begin position="117"/>
        <end position="186"/>
    </location>
</feature>
<accession>A0A166BCG4</accession>
<feature type="transmembrane region" description="Helical" evidence="2">
    <location>
        <begin position="12"/>
        <end position="43"/>
    </location>
</feature>
<dbReference type="Proteomes" id="UP000076798">
    <property type="component" value="Unassembled WGS sequence"/>
</dbReference>
<keyword evidence="2" id="KW-1133">Transmembrane helix</keyword>
<keyword evidence="4" id="KW-1185">Reference proteome</keyword>
<keyword evidence="2" id="KW-0472">Membrane</keyword>
<evidence type="ECO:0000313" key="3">
    <source>
        <dbReference type="EMBL" id="KZT36219.1"/>
    </source>
</evidence>